<dbReference type="OrthoDB" id="7156675at2"/>
<dbReference type="PANTHER" id="PTHR43757">
    <property type="entry name" value="AMINOMETHYLTRANSFERASE"/>
    <property type="match status" value="1"/>
</dbReference>
<keyword evidence="2" id="KW-0560">Oxidoreductase</keyword>
<keyword evidence="9" id="KW-1185">Reference proteome</keyword>
<dbReference type="InterPro" id="IPR006076">
    <property type="entry name" value="FAD-dep_OxRdtase"/>
</dbReference>
<evidence type="ECO:0000259" key="6">
    <source>
        <dbReference type="Pfam" id="PF08669"/>
    </source>
</evidence>
<keyword evidence="3" id="KW-0472">Membrane</keyword>
<dbReference type="InterPro" id="IPR028896">
    <property type="entry name" value="GcvT/YgfZ/DmdA"/>
</dbReference>
<dbReference type="RefSeq" id="WP_072902659.1">
    <property type="nucleotide sequence ID" value="NZ_FQXB01000007.1"/>
</dbReference>
<gene>
    <name evidence="8" type="ORF">SAMN05444003_3107</name>
</gene>
<dbReference type="AlphaFoldDB" id="A0A1M5STW3"/>
<evidence type="ECO:0000313" key="8">
    <source>
        <dbReference type="EMBL" id="SHH41944.1"/>
    </source>
</evidence>
<name>A0A1M5STW3_9RHOB</name>
<dbReference type="Gene3D" id="3.50.50.60">
    <property type="entry name" value="FAD/NAD(P)-binding domain"/>
    <property type="match status" value="1"/>
</dbReference>
<dbReference type="Gene3D" id="2.40.30.110">
    <property type="entry name" value="Aminomethyltransferase beta-barrel domains"/>
    <property type="match status" value="1"/>
</dbReference>
<dbReference type="SUPFAM" id="SSF101790">
    <property type="entry name" value="Aminomethyltransferase beta-barrel domain"/>
    <property type="match status" value="1"/>
</dbReference>
<dbReference type="STRING" id="1508389.SAMN05444003_3107"/>
<evidence type="ECO:0000259" key="5">
    <source>
        <dbReference type="Pfam" id="PF01571"/>
    </source>
</evidence>
<evidence type="ECO:0000256" key="3">
    <source>
        <dbReference type="SAM" id="Phobius"/>
    </source>
</evidence>
<feature type="domain" description="FAD dependent oxidoreductase" evidence="4">
    <location>
        <begin position="20"/>
        <end position="378"/>
    </location>
</feature>
<feature type="domain" description="Aminomethyltransferase C-terminal" evidence="6">
    <location>
        <begin position="730"/>
        <end position="808"/>
    </location>
</feature>
<dbReference type="Pfam" id="PF01571">
    <property type="entry name" value="GCV_T"/>
    <property type="match status" value="1"/>
</dbReference>
<feature type="transmembrane region" description="Helical" evidence="3">
    <location>
        <begin position="21"/>
        <end position="42"/>
    </location>
</feature>
<proteinExistence type="inferred from homology"/>
<dbReference type="Gene3D" id="3.30.70.1400">
    <property type="entry name" value="Aminomethyltransferase beta-barrel domains"/>
    <property type="match status" value="1"/>
</dbReference>
<evidence type="ECO:0000259" key="7">
    <source>
        <dbReference type="Pfam" id="PF16350"/>
    </source>
</evidence>
<dbReference type="SUPFAM" id="SSF54373">
    <property type="entry name" value="FAD-linked reductases, C-terminal domain"/>
    <property type="match status" value="1"/>
</dbReference>
<dbReference type="Pfam" id="PF01266">
    <property type="entry name" value="DAO"/>
    <property type="match status" value="1"/>
</dbReference>
<dbReference type="InterPro" id="IPR027266">
    <property type="entry name" value="TrmE/GcvT-like"/>
</dbReference>
<dbReference type="PROSITE" id="PS51257">
    <property type="entry name" value="PROKAR_LIPOPROTEIN"/>
    <property type="match status" value="1"/>
</dbReference>
<dbReference type="Pfam" id="PF08669">
    <property type="entry name" value="GCV_T_C"/>
    <property type="match status" value="1"/>
</dbReference>
<evidence type="ECO:0000256" key="2">
    <source>
        <dbReference type="ARBA" id="ARBA00023002"/>
    </source>
</evidence>
<dbReference type="SUPFAM" id="SSF103025">
    <property type="entry name" value="Folate-binding domain"/>
    <property type="match status" value="1"/>
</dbReference>
<dbReference type="InterPro" id="IPR032503">
    <property type="entry name" value="FAO_M"/>
</dbReference>
<evidence type="ECO:0000313" key="9">
    <source>
        <dbReference type="Proteomes" id="UP000184074"/>
    </source>
</evidence>
<evidence type="ECO:0000259" key="4">
    <source>
        <dbReference type="Pfam" id="PF01266"/>
    </source>
</evidence>
<dbReference type="InterPro" id="IPR029043">
    <property type="entry name" value="GcvT/YgfZ_C"/>
</dbReference>
<dbReference type="Gene3D" id="3.30.9.10">
    <property type="entry name" value="D-Amino Acid Oxidase, subunit A, domain 2"/>
    <property type="match status" value="1"/>
</dbReference>
<dbReference type="Pfam" id="PF16350">
    <property type="entry name" value="FAO_M"/>
    <property type="match status" value="1"/>
</dbReference>
<feature type="domain" description="FAD dependent oxidoreductase central" evidence="7">
    <location>
        <begin position="381"/>
        <end position="434"/>
    </location>
</feature>
<feature type="domain" description="GCVT N-terminal" evidence="5">
    <location>
        <begin position="437"/>
        <end position="711"/>
    </location>
</feature>
<reference evidence="8 9" key="1">
    <citation type="submission" date="2016-11" db="EMBL/GenBank/DDBJ databases">
        <authorList>
            <person name="Jaros S."/>
            <person name="Januszkiewicz K."/>
            <person name="Wedrychowicz H."/>
        </authorList>
    </citation>
    <scope>NUCLEOTIDE SEQUENCE [LARGE SCALE GENOMIC DNA]</scope>
    <source>
        <strain evidence="8 9">DSM 28715</strain>
    </source>
</reference>
<dbReference type="Proteomes" id="UP000184074">
    <property type="component" value="Unassembled WGS sequence"/>
</dbReference>
<dbReference type="GO" id="GO:0016491">
    <property type="term" value="F:oxidoreductase activity"/>
    <property type="evidence" value="ECO:0007669"/>
    <property type="project" value="UniProtKB-KW"/>
</dbReference>
<dbReference type="SUPFAM" id="SSF51905">
    <property type="entry name" value="FAD/NAD(P)-binding domain"/>
    <property type="match status" value="1"/>
</dbReference>
<comment type="similarity">
    <text evidence="1">Belongs to the GcvT family.</text>
</comment>
<keyword evidence="3" id="KW-1133">Transmembrane helix</keyword>
<sequence>MPTIQKDETTGAKKLPSHAKVVVIGGGVVGCSILFHLAKFGWKDAVLLERDELTSGSSWHAAGGIHTISSDPNISRLQSYTINLYKEIEDLSGQSVGLHQTGGFYAASTKEWYDYLKGERSKARYMGLDQEFISPKELAERHPLIDPDHYHAVLWDAQDGHLDPSGTTYAFAKAAKVHGAQYFTHCGATDMTQRPDGSWDIFTPKGTINAEQVVNCGGLWAREVGHMAGIHLPVQPMEHHYLITERMDEVVNFGQQLPHGIDFEANVYCRQEGQGMLLGTYEAKATPWKVGGTPWDFGHELLPPDLDRVADRLETAFERLPAMANAGIKDVINGPFTFGPDGNPLIGPVPGMTNYWVAVGVMAGFCQGGGVGLTLAEWMIDGEPSIDVWAMDVARFGEFATPDWGMIKSSENYERRFVMTFPNETLSKGRKQKTTALYDRMIAKGAVMDQGFGLEHVLWFADGPDDAHEVPTFERNRSHDYVAREIKAVREAVGGIEIANFAKHEFKGAGARDYLNHILAGYVPKPGRLSLTPMLTPKGKLYGDLTVACLAEDHFMLFGSGAMQEAHRRWFEKDLPASVAYANVSDDWHGIALSGPKSRDLLARITRDDVSAEAFKFRDLRQTFVGGVPVIINRISFSGELGYEIYCKPQYLMRLADAIEEAGADLGYRWYGARALLSMRLEKGWGVWTMEYRPDFNAVESGMDVFINWKKDFVGKEATSKARDEGVSQKLVTMTIDTDGIDVAHDEAILKDGTPVGYVSSGGYAHHVGQSMAMGYVAAEFATPGTTLQVEILGNFYDAQVLSGPIYDANGANMRS</sequence>
<dbReference type="Gene3D" id="3.30.1360.120">
    <property type="entry name" value="Probable tRNA modification gtpase trme, domain 1"/>
    <property type="match status" value="1"/>
</dbReference>
<accession>A0A1M5STW3</accession>
<keyword evidence="3" id="KW-0812">Transmembrane</keyword>
<evidence type="ECO:0000256" key="1">
    <source>
        <dbReference type="ARBA" id="ARBA00008609"/>
    </source>
</evidence>
<organism evidence="8 9">
    <name type="scientific">Cognatiyoonia sediminum</name>
    <dbReference type="NCBI Taxonomy" id="1508389"/>
    <lineage>
        <taxon>Bacteria</taxon>
        <taxon>Pseudomonadati</taxon>
        <taxon>Pseudomonadota</taxon>
        <taxon>Alphaproteobacteria</taxon>
        <taxon>Rhodobacterales</taxon>
        <taxon>Paracoccaceae</taxon>
        <taxon>Cognatiyoonia</taxon>
    </lineage>
</organism>
<dbReference type="PANTHER" id="PTHR43757:SF2">
    <property type="entry name" value="AMINOMETHYLTRANSFERASE, MITOCHONDRIAL"/>
    <property type="match status" value="1"/>
</dbReference>
<dbReference type="InterPro" id="IPR006222">
    <property type="entry name" value="GCVT_N"/>
</dbReference>
<protein>
    <submittedName>
        <fullName evidence="8">Dimethylglycine dehydrogenase</fullName>
    </submittedName>
</protein>
<dbReference type="EMBL" id="FQXB01000007">
    <property type="protein sequence ID" value="SHH41944.1"/>
    <property type="molecule type" value="Genomic_DNA"/>
</dbReference>
<dbReference type="InterPro" id="IPR036188">
    <property type="entry name" value="FAD/NAD-bd_sf"/>
</dbReference>
<dbReference type="InterPro" id="IPR013977">
    <property type="entry name" value="GcvT_C"/>
</dbReference>